<dbReference type="AlphaFoldDB" id="A0A6J6UWG5"/>
<feature type="transmembrane region" description="Helical" evidence="6">
    <location>
        <begin position="55"/>
        <end position="79"/>
    </location>
</feature>
<keyword evidence="3 6" id="KW-0812">Transmembrane</keyword>
<evidence type="ECO:0000313" key="12">
    <source>
        <dbReference type="EMBL" id="CAB4844673.1"/>
    </source>
</evidence>
<evidence type="ECO:0000256" key="2">
    <source>
        <dbReference type="ARBA" id="ARBA00022475"/>
    </source>
</evidence>
<feature type="transmembrane region" description="Helical" evidence="6">
    <location>
        <begin position="29"/>
        <end position="48"/>
    </location>
</feature>
<feature type="transmembrane region" description="Helical" evidence="6">
    <location>
        <begin position="85"/>
        <end position="106"/>
    </location>
</feature>
<dbReference type="EMBL" id="CAFBNM010000020">
    <property type="protein sequence ID" value="CAB4962376.1"/>
    <property type="molecule type" value="Genomic_DNA"/>
</dbReference>
<feature type="transmembrane region" description="Helical" evidence="6">
    <location>
        <begin position="292"/>
        <end position="310"/>
    </location>
</feature>
<sequence>MSKNLTQLASHDHKMTSVEKMKKSLSGPGGTIVLGLAIIIGTSALWVGKMTFTSFNVYLILSYLAIPLIIGIFASFSLLAGVVDLSIGAMVALSAVIFAFCCINGINEWISALIAILICLGFGAINGVAIVVFGANPIAATLGSLVGLRGLARIISNNAPATGSSSTDAIPLMVTGLNDFTESQVSFMPVLFIIALALVFVTQGIISMTRGGRHIRAVGGDITAARRAGLPTERIKFLSLLASSFGASIGGILYVGKLGSAPVTLGTNMEFTIYAALMIGGYSILRGGVGNPMGGFLGILIIAVFANLVDNKGLDIRAADIFVGFLLLVIVYLDIRRGGDAFE</sequence>
<dbReference type="EMBL" id="CAFAZW010000030">
    <property type="protein sequence ID" value="CAB4844673.1"/>
    <property type="molecule type" value="Genomic_DNA"/>
</dbReference>
<keyword evidence="4 6" id="KW-1133">Transmembrane helix</keyword>
<dbReference type="EMBL" id="CAEZXC010000056">
    <property type="protein sequence ID" value="CAB4679200.1"/>
    <property type="molecule type" value="Genomic_DNA"/>
</dbReference>
<evidence type="ECO:0000256" key="5">
    <source>
        <dbReference type="ARBA" id="ARBA00023136"/>
    </source>
</evidence>
<feature type="transmembrane region" description="Helical" evidence="6">
    <location>
        <begin position="187"/>
        <end position="206"/>
    </location>
</feature>
<gene>
    <name evidence="7" type="ORF">UFOPK1824_00947</name>
    <name evidence="8" type="ORF">UFOPK2340_00980</name>
    <name evidence="9" type="ORF">UFOPK2772_01059</name>
    <name evidence="10" type="ORF">UFOPK2850_01293</name>
    <name evidence="11" type="ORF">UFOPK3027_01389</name>
    <name evidence="12" type="ORF">UFOPK3256_01349</name>
    <name evidence="13" type="ORF">UFOPK3827_01338</name>
    <name evidence="14" type="ORF">UFOPK3982_01406</name>
    <name evidence="15" type="ORF">UFOPK4120_01409</name>
    <name evidence="16" type="ORF">UFOPK4404_01308</name>
</gene>
<dbReference type="EMBL" id="CAFBPO010000026">
    <property type="protein sequence ID" value="CAB5029143.1"/>
    <property type="molecule type" value="Genomic_DNA"/>
</dbReference>
<dbReference type="EMBL" id="CAFAAN010000019">
    <property type="protein sequence ID" value="CAB4811887.1"/>
    <property type="molecule type" value="Genomic_DNA"/>
</dbReference>
<evidence type="ECO:0000313" key="9">
    <source>
        <dbReference type="EMBL" id="CAB4741849.1"/>
    </source>
</evidence>
<dbReference type="EMBL" id="CAEZZH010000022">
    <property type="protein sequence ID" value="CAB4763063.1"/>
    <property type="molecule type" value="Genomic_DNA"/>
</dbReference>
<proteinExistence type="predicted"/>
<dbReference type="InterPro" id="IPR001851">
    <property type="entry name" value="ABC_transp_permease"/>
</dbReference>
<evidence type="ECO:0000313" key="14">
    <source>
        <dbReference type="EMBL" id="CAB4994751.1"/>
    </source>
</evidence>
<feature type="transmembrane region" description="Helical" evidence="6">
    <location>
        <begin position="316"/>
        <end position="335"/>
    </location>
</feature>
<accession>A0A6J6UWG5</accession>
<keyword evidence="5 6" id="KW-0472">Membrane</keyword>
<feature type="transmembrane region" description="Helical" evidence="6">
    <location>
        <begin position="268"/>
        <end position="285"/>
    </location>
</feature>
<evidence type="ECO:0000256" key="6">
    <source>
        <dbReference type="SAM" id="Phobius"/>
    </source>
</evidence>
<dbReference type="EMBL" id="CAFBQY010000017">
    <property type="protein sequence ID" value="CAB5075704.1"/>
    <property type="molecule type" value="Genomic_DNA"/>
</dbReference>
<evidence type="ECO:0000313" key="16">
    <source>
        <dbReference type="EMBL" id="CAB5075704.1"/>
    </source>
</evidence>
<dbReference type="GO" id="GO:0005886">
    <property type="term" value="C:plasma membrane"/>
    <property type="evidence" value="ECO:0007669"/>
    <property type="project" value="UniProtKB-SubCell"/>
</dbReference>
<evidence type="ECO:0000313" key="7">
    <source>
        <dbReference type="EMBL" id="CAB4604241.1"/>
    </source>
</evidence>
<name>A0A6J6UWG5_9ZZZZ</name>
<keyword evidence="2" id="KW-1003">Cell membrane</keyword>
<reference evidence="10" key="1">
    <citation type="submission" date="2020-05" db="EMBL/GenBank/DDBJ databases">
        <authorList>
            <person name="Chiriac C."/>
            <person name="Salcher M."/>
            <person name="Ghai R."/>
            <person name="Kavagutti S V."/>
        </authorList>
    </citation>
    <scope>NUCLEOTIDE SEQUENCE</scope>
</reference>
<dbReference type="EMBL" id="CAEZUM010000066">
    <property type="protein sequence ID" value="CAB4604241.1"/>
    <property type="molecule type" value="Genomic_DNA"/>
</dbReference>
<protein>
    <submittedName>
        <fullName evidence="10">Unannotated protein</fullName>
    </submittedName>
</protein>
<evidence type="ECO:0000256" key="3">
    <source>
        <dbReference type="ARBA" id="ARBA00022692"/>
    </source>
</evidence>
<evidence type="ECO:0000313" key="13">
    <source>
        <dbReference type="EMBL" id="CAB4962376.1"/>
    </source>
</evidence>
<evidence type="ECO:0000313" key="11">
    <source>
        <dbReference type="EMBL" id="CAB4811887.1"/>
    </source>
</evidence>
<dbReference type="EMBL" id="CAFBOO010000019">
    <property type="protein sequence ID" value="CAB4994751.1"/>
    <property type="molecule type" value="Genomic_DNA"/>
</dbReference>
<dbReference type="EMBL" id="CAEZYT010000076">
    <property type="protein sequence ID" value="CAB4741849.1"/>
    <property type="molecule type" value="Genomic_DNA"/>
</dbReference>
<evidence type="ECO:0000256" key="4">
    <source>
        <dbReference type="ARBA" id="ARBA00022989"/>
    </source>
</evidence>
<evidence type="ECO:0000313" key="15">
    <source>
        <dbReference type="EMBL" id="CAB5029143.1"/>
    </source>
</evidence>
<comment type="subcellular location">
    <subcellularLocation>
        <location evidence="1">Cell membrane</location>
        <topology evidence="1">Multi-pass membrane protein</topology>
    </subcellularLocation>
</comment>
<organism evidence="10">
    <name type="scientific">freshwater metagenome</name>
    <dbReference type="NCBI Taxonomy" id="449393"/>
    <lineage>
        <taxon>unclassified sequences</taxon>
        <taxon>metagenomes</taxon>
        <taxon>ecological metagenomes</taxon>
    </lineage>
</organism>
<dbReference type="GO" id="GO:0022857">
    <property type="term" value="F:transmembrane transporter activity"/>
    <property type="evidence" value="ECO:0007669"/>
    <property type="project" value="InterPro"/>
</dbReference>
<dbReference type="Pfam" id="PF02653">
    <property type="entry name" value="BPD_transp_2"/>
    <property type="match status" value="1"/>
</dbReference>
<feature type="transmembrane region" description="Helical" evidence="6">
    <location>
        <begin position="237"/>
        <end position="256"/>
    </location>
</feature>
<evidence type="ECO:0000313" key="8">
    <source>
        <dbReference type="EMBL" id="CAB4679200.1"/>
    </source>
</evidence>
<dbReference type="CDD" id="cd06579">
    <property type="entry name" value="TM_PBP1_transp_AraH_like"/>
    <property type="match status" value="1"/>
</dbReference>
<dbReference type="PANTHER" id="PTHR32196">
    <property type="entry name" value="ABC TRANSPORTER PERMEASE PROTEIN YPHD-RELATED-RELATED"/>
    <property type="match status" value="1"/>
</dbReference>
<evidence type="ECO:0000256" key="1">
    <source>
        <dbReference type="ARBA" id="ARBA00004651"/>
    </source>
</evidence>
<feature type="transmembrane region" description="Helical" evidence="6">
    <location>
        <begin position="113"/>
        <end position="135"/>
    </location>
</feature>
<evidence type="ECO:0000313" key="10">
    <source>
        <dbReference type="EMBL" id="CAB4763063.1"/>
    </source>
</evidence>